<dbReference type="InterPro" id="IPR036286">
    <property type="entry name" value="LexA/Signal_pep-like_sf"/>
</dbReference>
<dbReference type="GO" id="GO:0016020">
    <property type="term" value="C:membrane"/>
    <property type="evidence" value="ECO:0007669"/>
    <property type="project" value="InterPro"/>
</dbReference>
<dbReference type="GO" id="GO:0004252">
    <property type="term" value="F:serine-type endopeptidase activity"/>
    <property type="evidence" value="ECO:0007669"/>
    <property type="project" value="InterPro"/>
</dbReference>
<keyword evidence="4 7" id="KW-0378">Hydrolase</keyword>
<keyword evidence="5" id="KW-0472">Membrane</keyword>
<evidence type="ECO:0000256" key="2">
    <source>
        <dbReference type="ARBA" id="ARBA00009370"/>
    </source>
</evidence>
<evidence type="ECO:0000259" key="6">
    <source>
        <dbReference type="Pfam" id="PF10502"/>
    </source>
</evidence>
<dbReference type="Gene3D" id="2.10.109.10">
    <property type="entry name" value="Umud Fragment, subunit A"/>
    <property type="match status" value="1"/>
</dbReference>
<accession>A0A3B0RUE3</accession>
<comment type="similarity">
    <text evidence="2">Belongs to the peptidase S26 family.</text>
</comment>
<sequence>MNDTKDTDKKTVWDEFVELFLTLGWALVIALFLRTIFFQPFHIPSASMYPQLMIGDYLISSKYSYGYSKYSLPLAPNVFSGRILDKPPKRGDIVVFKWPRDNKTDYIKRVIGLPGDRVQVKNGRLWLNNKQVAFQVMGEEAVTVNNRREVVTLVRETLPNGKSYITWDRGRSPYDNTPVEIIPEGHYFMMGDNRDNSLDSRDWGVVPAQNLVGRGERVLLSVNEEFRLLKPWTWLNFRKRFFVSLRKDR</sequence>
<protein>
    <recommendedName>
        <fullName evidence="3">signal peptidase I</fullName>
        <ecNumber evidence="3">3.4.21.89</ecNumber>
    </recommendedName>
</protein>
<evidence type="ECO:0000256" key="5">
    <source>
        <dbReference type="SAM" id="Phobius"/>
    </source>
</evidence>
<dbReference type="PRINTS" id="PR00727">
    <property type="entry name" value="LEADERPTASE"/>
</dbReference>
<feature type="domain" description="Peptidase S26" evidence="6">
    <location>
        <begin position="18"/>
        <end position="216"/>
    </location>
</feature>
<dbReference type="EMBL" id="UOEE01000238">
    <property type="protein sequence ID" value="VAV97070.1"/>
    <property type="molecule type" value="Genomic_DNA"/>
</dbReference>
<dbReference type="PANTHER" id="PTHR43390">
    <property type="entry name" value="SIGNAL PEPTIDASE I"/>
    <property type="match status" value="1"/>
</dbReference>
<dbReference type="GO" id="GO:0009003">
    <property type="term" value="F:signal peptidase activity"/>
    <property type="evidence" value="ECO:0007669"/>
    <property type="project" value="UniProtKB-EC"/>
</dbReference>
<reference evidence="7" key="1">
    <citation type="submission" date="2018-06" db="EMBL/GenBank/DDBJ databases">
        <authorList>
            <person name="Zhirakovskaya E."/>
        </authorList>
    </citation>
    <scope>NUCLEOTIDE SEQUENCE</scope>
</reference>
<dbReference type="CDD" id="cd06530">
    <property type="entry name" value="S26_SPase_I"/>
    <property type="match status" value="1"/>
</dbReference>
<proteinExistence type="inferred from homology"/>
<gene>
    <name evidence="7" type="ORF">MNBD_ALPHA06-1723</name>
</gene>
<dbReference type="InterPro" id="IPR019533">
    <property type="entry name" value="Peptidase_S26"/>
</dbReference>
<feature type="transmembrane region" description="Helical" evidence="5">
    <location>
        <begin position="20"/>
        <end position="38"/>
    </location>
</feature>
<evidence type="ECO:0000256" key="1">
    <source>
        <dbReference type="ARBA" id="ARBA00000677"/>
    </source>
</evidence>
<dbReference type="PANTHER" id="PTHR43390:SF1">
    <property type="entry name" value="CHLOROPLAST PROCESSING PEPTIDASE"/>
    <property type="match status" value="1"/>
</dbReference>
<evidence type="ECO:0000256" key="3">
    <source>
        <dbReference type="ARBA" id="ARBA00013208"/>
    </source>
</evidence>
<evidence type="ECO:0000313" key="7">
    <source>
        <dbReference type="EMBL" id="VAV97070.1"/>
    </source>
</evidence>
<dbReference type="GO" id="GO:0006465">
    <property type="term" value="P:signal peptide processing"/>
    <property type="evidence" value="ECO:0007669"/>
    <property type="project" value="InterPro"/>
</dbReference>
<organism evidence="7">
    <name type="scientific">hydrothermal vent metagenome</name>
    <dbReference type="NCBI Taxonomy" id="652676"/>
    <lineage>
        <taxon>unclassified sequences</taxon>
        <taxon>metagenomes</taxon>
        <taxon>ecological metagenomes</taxon>
    </lineage>
</organism>
<dbReference type="InterPro" id="IPR019758">
    <property type="entry name" value="Pept_S26A_signal_pept_1_CS"/>
</dbReference>
<comment type="catalytic activity">
    <reaction evidence="1">
        <text>Cleavage of hydrophobic, N-terminal signal or leader sequences from secreted and periplasmic proteins.</text>
        <dbReference type="EC" id="3.4.21.89"/>
    </reaction>
</comment>
<evidence type="ECO:0000256" key="4">
    <source>
        <dbReference type="ARBA" id="ARBA00022801"/>
    </source>
</evidence>
<dbReference type="InterPro" id="IPR000223">
    <property type="entry name" value="Pept_S26A_signal_pept_1"/>
</dbReference>
<keyword evidence="5" id="KW-1133">Transmembrane helix</keyword>
<dbReference type="AlphaFoldDB" id="A0A3B0RUE3"/>
<dbReference type="SUPFAM" id="SSF51306">
    <property type="entry name" value="LexA/Signal peptidase"/>
    <property type="match status" value="1"/>
</dbReference>
<keyword evidence="5" id="KW-0812">Transmembrane</keyword>
<dbReference type="PROSITE" id="PS00761">
    <property type="entry name" value="SPASE_I_3"/>
    <property type="match status" value="1"/>
</dbReference>
<dbReference type="NCBIfam" id="TIGR02227">
    <property type="entry name" value="sigpep_I_bact"/>
    <property type="match status" value="1"/>
</dbReference>
<dbReference type="Pfam" id="PF10502">
    <property type="entry name" value="Peptidase_S26"/>
    <property type="match status" value="1"/>
</dbReference>
<dbReference type="EC" id="3.4.21.89" evidence="3"/>
<dbReference type="InterPro" id="IPR019757">
    <property type="entry name" value="Pept_S26A_signal_pept_1_Lys-AS"/>
</dbReference>
<dbReference type="PROSITE" id="PS00760">
    <property type="entry name" value="SPASE_I_2"/>
    <property type="match status" value="1"/>
</dbReference>
<name>A0A3B0RUE3_9ZZZZ</name>